<dbReference type="InterPro" id="IPR006119">
    <property type="entry name" value="Resolv_N"/>
</dbReference>
<dbReference type="Gene3D" id="3.90.1750.20">
    <property type="entry name" value="Putative Large Serine Recombinase, Chain B, Domain 2"/>
    <property type="match status" value="1"/>
</dbReference>
<dbReference type="PROSITE" id="PS51737">
    <property type="entry name" value="RECOMBINASE_DNA_BIND"/>
    <property type="match status" value="1"/>
</dbReference>
<sequence length="523" mass="60411">MSKDITLIPARRKIGQSKSQNNENPKLKVAAYCRVSTDSEEQSTSYEAQVQHYREFISNNTDWQFAGIFADDGISGTNTKRRDGFNEMIEACLNGKVDMIVTKSISRFARNTIDCLKYVRLLRDKRVPIIFEKENINTMDASGELLLTIMASLAQQESESISKNVKMGYQFRFQQGKIQVNHKRFLGYDKDEEGNLVINEQQANVVKRIFKEYLEGLSFHEIKKGLERDGILNGANHKKWHASNIKGILQNEKYMGDALLQKTITTDFIEKTRKKNDGTEPQYYVKNSHPAIISRETFIRTQEELLRRSNLANGSSEGRKRNYSSKYALSGMCTCEKCGDVYRRIAWNNRGKKSIVWRCCTRVKYGPKACDAATIGEEVLQEAVVSAINQVVQISDKTIHILLQNIQKVISKDYANEIKEIQVLLTSKQELLLELIQSNQNYDNLLNEIDLLKAKENELLVNQANNETHKKRIYEMKQFIENQDHLLTHYDEVLVRKYIQEIKIFDDKFEVRFKSGINVNIEK</sequence>
<dbReference type="OrthoDB" id="9811097at2"/>
<feature type="region of interest" description="Disordered" evidence="2">
    <location>
        <begin position="1"/>
        <end position="21"/>
    </location>
</feature>
<evidence type="ECO:0000313" key="4">
    <source>
        <dbReference type="Proteomes" id="UP000017415"/>
    </source>
</evidence>
<dbReference type="SUPFAM" id="SSF53041">
    <property type="entry name" value="Resolvase-like"/>
    <property type="match status" value="1"/>
</dbReference>
<dbReference type="PROSITE" id="PS51736">
    <property type="entry name" value="RECOMBINASES_3"/>
    <property type="match status" value="1"/>
</dbReference>
<dbReference type="AlphaFoldDB" id="S1RJ85"/>
<dbReference type="eggNOG" id="COG1961">
    <property type="taxonomic scope" value="Bacteria"/>
</dbReference>
<dbReference type="PANTHER" id="PTHR30461:SF23">
    <property type="entry name" value="DNA RECOMBINASE-RELATED"/>
    <property type="match status" value="1"/>
</dbReference>
<dbReference type="PATRIC" id="fig|1121864.4.peg.1864"/>
<dbReference type="GeneID" id="60871496"/>
<comment type="caution">
    <text evidence="3">The sequence shown here is derived from an EMBL/GenBank/DDBJ whole genome shotgun (WGS) entry which is preliminary data.</text>
</comment>
<dbReference type="Pfam" id="PF00239">
    <property type="entry name" value="Resolvase"/>
    <property type="match status" value="1"/>
</dbReference>
<gene>
    <name evidence="3" type="ORF">OMO_00334</name>
</gene>
<dbReference type="PANTHER" id="PTHR30461">
    <property type="entry name" value="DNA-INVERTASE FROM LAMBDOID PROPHAGE"/>
    <property type="match status" value="1"/>
</dbReference>
<evidence type="ECO:0000256" key="1">
    <source>
        <dbReference type="SAM" id="Coils"/>
    </source>
</evidence>
<dbReference type="GO" id="GO:0003677">
    <property type="term" value="F:DNA binding"/>
    <property type="evidence" value="ECO:0007669"/>
    <property type="project" value="InterPro"/>
</dbReference>
<evidence type="ECO:0000256" key="2">
    <source>
        <dbReference type="SAM" id="MobiDB-lite"/>
    </source>
</evidence>
<evidence type="ECO:0000313" key="3">
    <source>
        <dbReference type="EMBL" id="ESK62685.1"/>
    </source>
</evidence>
<dbReference type="Proteomes" id="UP000017415">
    <property type="component" value="Unassembled WGS sequence"/>
</dbReference>
<evidence type="ECO:0008006" key="5">
    <source>
        <dbReference type="Google" id="ProtNLM"/>
    </source>
</evidence>
<dbReference type="InterPro" id="IPR038109">
    <property type="entry name" value="DNA_bind_recomb_sf"/>
</dbReference>
<organism evidence="3 4">
    <name type="scientific">Enterococcus cecorum DSM 20682 = ATCC 43198</name>
    <dbReference type="NCBI Taxonomy" id="1121864"/>
    <lineage>
        <taxon>Bacteria</taxon>
        <taxon>Bacillati</taxon>
        <taxon>Bacillota</taxon>
        <taxon>Bacilli</taxon>
        <taxon>Lactobacillales</taxon>
        <taxon>Enterococcaceae</taxon>
        <taxon>Enterococcus</taxon>
    </lineage>
</organism>
<keyword evidence="1" id="KW-0175">Coiled coil</keyword>
<protein>
    <recommendedName>
        <fullName evidence="5">Recombinase family protein</fullName>
    </recommendedName>
</protein>
<dbReference type="GO" id="GO:0000150">
    <property type="term" value="F:DNA strand exchange activity"/>
    <property type="evidence" value="ECO:0007669"/>
    <property type="project" value="InterPro"/>
</dbReference>
<dbReference type="EMBL" id="AHYS01000001">
    <property type="protein sequence ID" value="ESK62685.1"/>
    <property type="molecule type" value="Genomic_DNA"/>
</dbReference>
<keyword evidence="4" id="KW-1185">Reference proteome</keyword>
<proteinExistence type="predicted"/>
<dbReference type="InterPro" id="IPR025827">
    <property type="entry name" value="Zn_ribbon_recom_dom"/>
</dbReference>
<accession>S1RJ85</accession>
<dbReference type="HOGENOM" id="CLU_010686_0_5_9"/>
<dbReference type="InterPro" id="IPR036162">
    <property type="entry name" value="Resolvase-like_N_sf"/>
</dbReference>
<dbReference type="Gene3D" id="3.40.50.1390">
    <property type="entry name" value="Resolvase, N-terminal catalytic domain"/>
    <property type="match status" value="1"/>
</dbReference>
<dbReference type="RefSeq" id="WP_016252006.1">
    <property type="nucleotide sequence ID" value="NZ_ASWI01000004.1"/>
</dbReference>
<name>S1RJ85_9ENTE</name>
<dbReference type="InterPro" id="IPR050639">
    <property type="entry name" value="SSR_resolvase"/>
</dbReference>
<dbReference type="CDD" id="cd00338">
    <property type="entry name" value="Ser_Recombinase"/>
    <property type="match status" value="1"/>
</dbReference>
<dbReference type="Pfam" id="PF13408">
    <property type="entry name" value="Zn_ribbon_recom"/>
    <property type="match status" value="1"/>
</dbReference>
<dbReference type="SMART" id="SM00857">
    <property type="entry name" value="Resolvase"/>
    <property type="match status" value="1"/>
</dbReference>
<dbReference type="InterPro" id="IPR011109">
    <property type="entry name" value="DNA_bind_recombinase_dom"/>
</dbReference>
<reference evidence="3 4" key="1">
    <citation type="submission" date="2013-10" db="EMBL/GenBank/DDBJ databases">
        <title>The Genome Sequence of Enterococcus cecorum DSM 20682 (= ATCC 43198) (Illumina assembly).</title>
        <authorList>
            <consortium name="The Broad Institute Genomics Platform"/>
            <consortium name="The Broad Institute Genome Sequencing Center for Infectious Disease"/>
            <person name="Earl A."/>
            <person name="Russ C."/>
            <person name="Gilmore M."/>
            <person name="Surin D."/>
            <person name="Walker B."/>
            <person name="Young S."/>
            <person name="Zeng Q."/>
            <person name="Gargeya S."/>
            <person name="Fitzgerald M."/>
            <person name="Haas B."/>
            <person name="Abouelleil A."/>
            <person name="Allen A.W."/>
            <person name="Alvarado L."/>
            <person name="Arachchi H.M."/>
            <person name="Berlin A.M."/>
            <person name="Chapman S.B."/>
            <person name="Gainer-Dewar J."/>
            <person name="Goldberg J."/>
            <person name="Griggs A."/>
            <person name="Gujja S."/>
            <person name="Hansen M."/>
            <person name="Howarth C."/>
            <person name="Imamovic A."/>
            <person name="Ireland A."/>
            <person name="Larimer J."/>
            <person name="McCowan C."/>
            <person name="Murphy C."/>
            <person name="Pearson M."/>
            <person name="Poon T.W."/>
            <person name="Priest M."/>
            <person name="Roberts A."/>
            <person name="Saif S."/>
            <person name="Shea T."/>
            <person name="Sisk P."/>
            <person name="Sykes S."/>
            <person name="Wortman J."/>
            <person name="Nusbaum C."/>
            <person name="Birren B."/>
        </authorList>
    </citation>
    <scope>NUCLEOTIDE SEQUENCE [LARGE SCALE GENOMIC DNA]</scope>
    <source>
        <strain evidence="3 4">ATCC 43198</strain>
    </source>
</reference>
<dbReference type="Pfam" id="PF07508">
    <property type="entry name" value="Recombinase"/>
    <property type="match status" value="1"/>
</dbReference>
<feature type="coiled-coil region" evidence="1">
    <location>
        <begin position="428"/>
        <end position="462"/>
    </location>
</feature>